<dbReference type="Proteomes" id="UP000475862">
    <property type="component" value="Unassembled WGS sequence"/>
</dbReference>
<accession>A0A6G0T2I1</accession>
<evidence type="ECO:0000313" key="1">
    <source>
        <dbReference type="EMBL" id="KAE9524789.1"/>
    </source>
</evidence>
<organism evidence="1 2">
    <name type="scientific">Aphis glycines</name>
    <name type="common">Soybean aphid</name>
    <dbReference type="NCBI Taxonomy" id="307491"/>
    <lineage>
        <taxon>Eukaryota</taxon>
        <taxon>Metazoa</taxon>
        <taxon>Ecdysozoa</taxon>
        <taxon>Arthropoda</taxon>
        <taxon>Hexapoda</taxon>
        <taxon>Insecta</taxon>
        <taxon>Pterygota</taxon>
        <taxon>Neoptera</taxon>
        <taxon>Paraneoptera</taxon>
        <taxon>Hemiptera</taxon>
        <taxon>Sternorrhyncha</taxon>
        <taxon>Aphidomorpha</taxon>
        <taxon>Aphidoidea</taxon>
        <taxon>Aphididae</taxon>
        <taxon>Aphidini</taxon>
        <taxon>Aphis</taxon>
        <taxon>Aphis</taxon>
    </lineage>
</organism>
<evidence type="ECO:0000313" key="2">
    <source>
        <dbReference type="Proteomes" id="UP000475862"/>
    </source>
</evidence>
<comment type="caution">
    <text evidence="1">The sequence shown here is derived from an EMBL/GenBank/DDBJ whole genome shotgun (WGS) entry which is preliminary data.</text>
</comment>
<name>A0A6G0T2I1_APHGL</name>
<dbReference type="AlphaFoldDB" id="A0A6G0T2I1"/>
<gene>
    <name evidence="1" type="ORF">AGLY_014839</name>
</gene>
<dbReference type="EMBL" id="VYZN01000065">
    <property type="protein sequence ID" value="KAE9524789.1"/>
    <property type="molecule type" value="Genomic_DNA"/>
</dbReference>
<reference evidence="1 2" key="1">
    <citation type="submission" date="2019-08" db="EMBL/GenBank/DDBJ databases">
        <title>The genome of the soybean aphid Biotype 1, its phylome, world population structure and adaptation to the North American continent.</title>
        <authorList>
            <person name="Giordano R."/>
            <person name="Donthu R.K."/>
            <person name="Hernandez A.G."/>
            <person name="Wright C.L."/>
            <person name="Zimin A.V."/>
        </authorList>
    </citation>
    <scope>NUCLEOTIDE SEQUENCE [LARGE SCALE GENOMIC DNA]</scope>
    <source>
        <tissue evidence="1">Whole aphids</tissue>
    </source>
</reference>
<proteinExistence type="predicted"/>
<keyword evidence="2" id="KW-1185">Reference proteome</keyword>
<sequence length="183" mass="21064">MQVHIAPILKFITSLANFYLNNSGVMIIAFMCEAIGKQCDLSNRFKTVSKEWELFRNLLFLISLDILLSVMFFLGKSEERAEQTGRHAALACRRPLKNDAIPESHVGFGLKQMIIVAMHNVLPKWTAFNCITKLTQWTIFNSQQLQLGTQGKFEWQMMKTLVVVNIKHSEFLKISYGSWQSFQ</sequence>
<protein>
    <submittedName>
        <fullName evidence="1">Uncharacterized protein</fullName>
    </submittedName>
</protein>